<dbReference type="AlphaFoldDB" id="A0AAV4PKQ6"/>
<evidence type="ECO:0000313" key="2">
    <source>
        <dbReference type="Proteomes" id="UP001054837"/>
    </source>
</evidence>
<organism evidence="1 2">
    <name type="scientific">Caerostris darwini</name>
    <dbReference type="NCBI Taxonomy" id="1538125"/>
    <lineage>
        <taxon>Eukaryota</taxon>
        <taxon>Metazoa</taxon>
        <taxon>Ecdysozoa</taxon>
        <taxon>Arthropoda</taxon>
        <taxon>Chelicerata</taxon>
        <taxon>Arachnida</taxon>
        <taxon>Araneae</taxon>
        <taxon>Araneomorphae</taxon>
        <taxon>Entelegynae</taxon>
        <taxon>Araneoidea</taxon>
        <taxon>Araneidae</taxon>
        <taxon>Caerostris</taxon>
    </lineage>
</organism>
<dbReference type="Proteomes" id="UP001054837">
    <property type="component" value="Unassembled WGS sequence"/>
</dbReference>
<name>A0AAV4PKQ6_9ARAC</name>
<accession>A0AAV4PKQ6</accession>
<evidence type="ECO:0000313" key="1">
    <source>
        <dbReference type="EMBL" id="GIX96711.1"/>
    </source>
</evidence>
<sequence length="140" mass="16508">MDARVNRGRMVRLSVFMKTKYKPGSELGNVPSFVRVEAKAVRHRQRNEFRFAIPRNSCFQDTQLLRKFKSHDQHKRECWTTDGFQISAMFKTLVFKLPFLGLQKVWRTELVTCNAGAVVHWVDGAEIKEQRNRGLRRKQK</sequence>
<proteinExistence type="predicted"/>
<protein>
    <submittedName>
        <fullName evidence="1">Uncharacterized protein</fullName>
    </submittedName>
</protein>
<comment type="caution">
    <text evidence="1">The sequence shown here is derived from an EMBL/GenBank/DDBJ whole genome shotgun (WGS) entry which is preliminary data.</text>
</comment>
<reference evidence="1 2" key="1">
    <citation type="submission" date="2021-06" db="EMBL/GenBank/DDBJ databases">
        <title>Caerostris darwini draft genome.</title>
        <authorList>
            <person name="Kono N."/>
            <person name="Arakawa K."/>
        </authorList>
    </citation>
    <scope>NUCLEOTIDE SEQUENCE [LARGE SCALE GENOMIC DNA]</scope>
</reference>
<dbReference type="EMBL" id="BPLQ01002964">
    <property type="protein sequence ID" value="GIX96711.1"/>
    <property type="molecule type" value="Genomic_DNA"/>
</dbReference>
<gene>
    <name evidence="1" type="ORF">CDAR_591421</name>
</gene>
<keyword evidence="2" id="KW-1185">Reference proteome</keyword>